<dbReference type="Proteomes" id="UP000184465">
    <property type="component" value="Unassembled WGS sequence"/>
</dbReference>
<sequence length="648" mass="76840">MKVLMLGHLTAEYIYDNWVETIKKMYDVTFIDHSMLSNVKQGDFQYIEKYVYSVLREDKFDYIFVYSDGIHGHLSEDFYKNVRAKGIKILTFHADDEPNKWYQRNKKYDHRFDLIASHSKRGTSLRKQLGFNDKALYLPWGYKKELFYRIDGQKKYYDIVYIGWNKDIDSKYIEDGQTRQYILVKLYEYCKKNNLIFRIFGFGWDKHPILKEIYGGNLDKHKMTEEYNKAKIVFNPGYSADDSITSYQTKLRHFEVAGSGVFQLCNYNPELEEIFKGSIAFYNNEEDLFEKIEIFLNNEKLRKEMEDKMYEIAKNSCTMEHRVEKLFNEMNKLYPVDIKKEIKKPNIIQVYLNDFSQVKFELDSLCNNPQKYNNYDAVHFIAGDFDIRNIDYSTIMPLLREFNIPLISVDTFVQVKNLAHTNYHRGASSIVGICLKNSEPIIDHIDYEEYFGKDIIAFKNEAYFRPLINYLVKPKYAKDFLTYYINNDFNSLDKLDCIYSGKIINDICLKEEIKDINVESLYIKKLKKILDNRKYYNHKIAIYGAKGHMAEEVQKLLSNYQHLKIVGFIDRDLAGKTLRYSSDKNERVEDIFYNVYSYDDIKVIQPDIIIIAAAYSGPKIYEIIKHLETNTIILPLYDINDPIWSILI</sequence>
<protein>
    <submittedName>
        <fullName evidence="2">Glycosyl transferases group 1</fullName>
    </submittedName>
</protein>
<dbReference type="STRING" id="1121301.SAMN02745912_00679"/>
<dbReference type="SUPFAM" id="SSF53756">
    <property type="entry name" value="UDP-Glycosyltransferase/glycogen phosphorylase"/>
    <property type="match status" value="1"/>
</dbReference>
<dbReference type="EMBL" id="FRAG01000005">
    <property type="protein sequence ID" value="SHJ66729.1"/>
    <property type="molecule type" value="Genomic_DNA"/>
</dbReference>
<accession>A0A1M6L6P1</accession>
<feature type="domain" description="Spore protein YkvP/CgeB glycosyl transferase-like" evidence="1">
    <location>
        <begin position="194"/>
        <end position="327"/>
    </location>
</feature>
<evidence type="ECO:0000259" key="1">
    <source>
        <dbReference type="Pfam" id="PF13524"/>
    </source>
</evidence>
<dbReference type="RefSeq" id="WP_073146964.1">
    <property type="nucleotide sequence ID" value="NZ_FRAG01000005.1"/>
</dbReference>
<gene>
    <name evidence="2" type="ORF">SAMN02745912_00679</name>
</gene>
<evidence type="ECO:0000313" key="2">
    <source>
        <dbReference type="EMBL" id="SHJ66729.1"/>
    </source>
</evidence>
<dbReference type="AlphaFoldDB" id="A0A1M6L6P1"/>
<name>A0A1M6L6P1_PARC5</name>
<reference evidence="2 3" key="1">
    <citation type="submission" date="2016-11" db="EMBL/GenBank/DDBJ databases">
        <authorList>
            <person name="Jaros S."/>
            <person name="Januszkiewicz K."/>
            <person name="Wedrychowicz H."/>
        </authorList>
    </citation>
    <scope>NUCLEOTIDE SEQUENCE [LARGE SCALE GENOMIC DNA]</scope>
    <source>
        <strain evidence="2 3">DSM 15212</strain>
    </source>
</reference>
<dbReference type="OrthoDB" id="110463at2"/>
<keyword evidence="3" id="KW-1185">Reference proteome</keyword>
<dbReference type="InterPro" id="IPR055259">
    <property type="entry name" value="YkvP/CgeB_Glyco_trans-like"/>
</dbReference>
<dbReference type="GO" id="GO:0016740">
    <property type="term" value="F:transferase activity"/>
    <property type="evidence" value="ECO:0007669"/>
    <property type="project" value="UniProtKB-KW"/>
</dbReference>
<keyword evidence="2" id="KW-0808">Transferase</keyword>
<evidence type="ECO:0000313" key="3">
    <source>
        <dbReference type="Proteomes" id="UP000184465"/>
    </source>
</evidence>
<proteinExistence type="predicted"/>
<dbReference type="Pfam" id="PF13524">
    <property type="entry name" value="Glyco_trans_1_2"/>
    <property type="match status" value="1"/>
</dbReference>
<organism evidence="2 3">
    <name type="scientific">Paramaledivibacter caminithermalis (strain DSM 15212 / CIP 107654 / DViRD3)</name>
    <name type="common">Clostridium caminithermale</name>
    <dbReference type="NCBI Taxonomy" id="1121301"/>
    <lineage>
        <taxon>Bacteria</taxon>
        <taxon>Bacillati</taxon>
        <taxon>Bacillota</taxon>
        <taxon>Clostridia</taxon>
        <taxon>Peptostreptococcales</taxon>
        <taxon>Caminicellaceae</taxon>
        <taxon>Paramaledivibacter</taxon>
    </lineage>
</organism>